<evidence type="ECO:0000256" key="3">
    <source>
        <dbReference type="ARBA" id="ARBA00036807"/>
    </source>
</evidence>
<accession>A0A3P7LGT1</accession>
<dbReference type="AlphaFoldDB" id="A0A3P7LGT1"/>
<evidence type="ECO:0000256" key="2">
    <source>
        <dbReference type="ARBA" id="ARBA00036631"/>
    </source>
</evidence>
<dbReference type="GO" id="GO:0043812">
    <property type="term" value="F:phosphatidylinositol-4-phosphate phosphatase activity"/>
    <property type="evidence" value="ECO:0007669"/>
    <property type="project" value="TreeGrafter"/>
</dbReference>
<keyword evidence="9" id="KW-1185">Reference proteome</keyword>
<comment type="catalytic activity">
    <reaction evidence="2">
        <text>a 1,2-diacyl-sn-glycero-3-phospho-(1D-myo-inositol-3-phosphate) + H2O = a 1,2-diacyl-sn-glycero-3-phospho-(1D-myo-inositol) + phosphate</text>
        <dbReference type="Rhea" id="RHEA:12316"/>
        <dbReference type="ChEBI" id="CHEBI:15377"/>
        <dbReference type="ChEBI" id="CHEBI:43474"/>
        <dbReference type="ChEBI" id="CHEBI:57880"/>
        <dbReference type="ChEBI" id="CHEBI:58088"/>
        <dbReference type="EC" id="3.1.3.64"/>
    </reaction>
    <physiologicalReaction direction="left-to-right" evidence="2">
        <dbReference type="Rhea" id="RHEA:12317"/>
    </physiologicalReaction>
</comment>
<dbReference type="Pfam" id="PF02383">
    <property type="entry name" value="Syja_N"/>
    <property type="match status" value="1"/>
</dbReference>
<dbReference type="PANTHER" id="PTHR45662:SF2">
    <property type="entry name" value="PHOSPHATIDYLINOSITOL-3-PHOSPHATASE SAC1"/>
    <property type="match status" value="1"/>
</dbReference>
<name>A0A3P7LGT1_STRVU</name>
<feature type="domain" description="SAC" evidence="7">
    <location>
        <begin position="80"/>
        <end position="293"/>
    </location>
</feature>
<dbReference type="GO" id="GO:0004438">
    <property type="term" value="F:phosphatidylinositol-3-phosphate phosphatase activity"/>
    <property type="evidence" value="ECO:0007669"/>
    <property type="project" value="UniProtKB-EC"/>
</dbReference>
<evidence type="ECO:0000256" key="5">
    <source>
        <dbReference type="ARBA" id="ARBA00041396"/>
    </source>
</evidence>
<evidence type="ECO:0000256" key="6">
    <source>
        <dbReference type="ARBA" id="ARBA00041911"/>
    </source>
</evidence>
<dbReference type="EC" id="3.1.3.64" evidence="1"/>
<gene>
    <name evidence="8" type="ORF">SVUK_LOCUS13500</name>
</gene>
<evidence type="ECO:0000259" key="7">
    <source>
        <dbReference type="PROSITE" id="PS50275"/>
    </source>
</evidence>
<protein>
    <recommendedName>
        <fullName evidence="4">Phosphatidylinositol-3-phosphatase SAC1</fullName>
        <ecNumber evidence="1">3.1.3.64</ecNumber>
    </recommendedName>
    <alternativeName>
        <fullName evidence="6">Phosphatidylinositol-4-phosphate phosphatase</fullName>
    </alternativeName>
    <alternativeName>
        <fullName evidence="5">Suppressor of actin mutations 1-like protein</fullName>
    </alternativeName>
</protein>
<dbReference type="GO" id="GO:0046856">
    <property type="term" value="P:phosphatidylinositol dephosphorylation"/>
    <property type="evidence" value="ECO:0007669"/>
    <property type="project" value="TreeGrafter"/>
</dbReference>
<dbReference type="OrthoDB" id="405996at2759"/>
<dbReference type="InterPro" id="IPR002013">
    <property type="entry name" value="SAC_dom"/>
</dbReference>
<dbReference type="PROSITE" id="PS50275">
    <property type="entry name" value="SAC"/>
    <property type="match status" value="1"/>
</dbReference>
<dbReference type="Proteomes" id="UP000270094">
    <property type="component" value="Unassembled WGS sequence"/>
</dbReference>
<evidence type="ECO:0000256" key="4">
    <source>
        <dbReference type="ARBA" id="ARBA00040795"/>
    </source>
</evidence>
<evidence type="ECO:0000256" key="1">
    <source>
        <dbReference type="ARBA" id="ARBA00013038"/>
    </source>
</evidence>
<proteinExistence type="predicted"/>
<dbReference type="PANTHER" id="PTHR45662">
    <property type="entry name" value="PHOSPHATIDYLINOSITIDE PHOSPHATASE SAC1"/>
    <property type="match status" value="1"/>
</dbReference>
<organism evidence="8 9">
    <name type="scientific">Strongylus vulgaris</name>
    <name type="common">Blood worm</name>
    <dbReference type="NCBI Taxonomy" id="40348"/>
    <lineage>
        <taxon>Eukaryota</taxon>
        <taxon>Metazoa</taxon>
        <taxon>Ecdysozoa</taxon>
        <taxon>Nematoda</taxon>
        <taxon>Chromadorea</taxon>
        <taxon>Rhabditida</taxon>
        <taxon>Rhabditina</taxon>
        <taxon>Rhabditomorpha</taxon>
        <taxon>Strongyloidea</taxon>
        <taxon>Strongylidae</taxon>
        <taxon>Strongylus</taxon>
    </lineage>
</organism>
<reference evidence="8 9" key="1">
    <citation type="submission" date="2018-11" db="EMBL/GenBank/DDBJ databases">
        <authorList>
            <consortium name="Pathogen Informatics"/>
        </authorList>
    </citation>
    <scope>NUCLEOTIDE SEQUENCE [LARGE SCALE GENOMIC DNA]</scope>
</reference>
<dbReference type="EMBL" id="UYYB01102171">
    <property type="protein sequence ID" value="VDM78502.1"/>
    <property type="molecule type" value="Genomic_DNA"/>
</dbReference>
<dbReference type="GO" id="GO:0005783">
    <property type="term" value="C:endoplasmic reticulum"/>
    <property type="evidence" value="ECO:0007669"/>
    <property type="project" value="TreeGrafter"/>
</dbReference>
<evidence type="ECO:0000313" key="9">
    <source>
        <dbReference type="Proteomes" id="UP000270094"/>
    </source>
</evidence>
<sequence length="303" mass="35196">MTYTLPEKFYLEPRDREGNLLSHQYLEIDRHSNHIRVSNASESRIPLTDADIQYIHGLLGIIPIVSEKQIWYNRHFTEMLQSVLTITGFYFSYSIDLSRSLQWLSENGTPQFKETSMIDRADDRFIWNAFLLSQIRSVKNSERFALPVIHGFYGEVLHCINGHQFKLSLISRRSKYRAGVRFYKRGVSSDGHPANFVETEQIVETISGRGRRLTSFLQTRGSIPLLWSQKPNLKWQPMPTMKASDDQLTAYIRHFENQRKIYGGVHVIVNLVNQTGREKKIGSELERIVQQANLNYVRCVSLS</sequence>
<comment type="catalytic activity">
    <reaction evidence="3">
        <text>a 1,2-diacyl-sn-glycero-3-phospho-(1D-myo-inositol 4-phosphate) + H2O = a 1,2-diacyl-sn-glycero-3-phospho-(1D-myo-inositol) + phosphate</text>
        <dbReference type="Rhea" id="RHEA:55652"/>
        <dbReference type="ChEBI" id="CHEBI:15377"/>
        <dbReference type="ChEBI" id="CHEBI:43474"/>
        <dbReference type="ChEBI" id="CHEBI:57880"/>
        <dbReference type="ChEBI" id="CHEBI:58178"/>
    </reaction>
    <physiologicalReaction direction="left-to-right" evidence="3">
        <dbReference type="Rhea" id="RHEA:55653"/>
    </physiologicalReaction>
</comment>
<evidence type="ECO:0000313" key="8">
    <source>
        <dbReference type="EMBL" id="VDM78502.1"/>
    </source>
</evidence>